<comment type="caution">
    <text evidence="2">The sequence shown here is derived from an EMBL/GenBank/DDBJ whole genome shotgun (WGS) entry which is preliminary data.</text>
</comment>
<dbReference type="Proteomes" id="UP001142055">
    <property type="component" value="Chromosome 1"/>
</dbReference>
<dbReference type="EMBL" id="JAPWDV010000001">
    <property type="protein sequence ID" value="KAJ6225749.1"/>
    <property type="molecule type" value="Genomic_DNA"/>
</dbReference>
<evidence type="ECO:0000256" key="1">
    <source>
        <dbReference type="SAM" id="MobiDB-lite"/>
    </source>
</evidence>
<sequence length="234" mass="25905">MAPQSKAITKDGSNESIKKIESKGRVRNIKLLSRSQKKLRSDKCGSPSKNISSSSVINCKSYTKRKLNSSSKIKGLKRDSSQLKTGDKSNKLSSLSIKKNQSFVAAEKNNKDEMLKVSSVMKNKINKEDPIMNDKQRINRGNSFEKENIPKDDSSNDVDESTMVIAPKDYVHIYKGNEGRVPCKDNNPQTIPDDAPTVLKQIIQYNINNPSAKLDSNNNNAESASIGCCCCSLM</sequence>
<keyword evidence="3" id="KW-1185">Reference proteome</keyword>
<feature type="compositionally biased region" description="Basic and acidic residues" evidence="1">
    <location>
        <begin position="76"/>
        <end position="90"/>
    </location>
</feature>
<proteinExistence type="predicted"/>
<evidence type="ECO:0000313" key="2">
    <source>
        <dbReference type="EMBL" id="KAJ6225749.1"/>
    </source>
</evidence>
<name>A0A9Q0MH68_BLOTA</name>
<feature type="compositionally biased region" description="Low complexity" evidence="1">
    <location>
        <begin position="46"/>
        <end position="61"/>
    </location>
</feature>
<gene>
    <name evidence="2" type="ORF">RDWZM_004294</name>
</gene>
<accession>A0A9Q0MH68</accession>
<feature type="compositionally biased region" description="Basic and acidic residues" evidence="1">
    <location>
        <begin position="8"/>
        <end position="24"/>
    </location>
</feature>
<feature type="region of interest" description="Disordered" evidence="1">
    <location>
        <begin position="1"/>
        <end position="92"/>
    </location>
</feature>
<organism evidence="2 3">
    <name type="scientific">Blomia tropicalis</name>
    <name type="common">Mite</name>
    <dbReference type="NCBI Taxonomy" id="40697"/>
    <lineage>
        <taxon>Eukaryota</taxon>
        <taxon>Metazoa</taxon>
        <taxon>Ecdysozoa</taxon>
        <taxon>Arthropoda</taxon>
        <taxon>Chelicerata</taxon>
        <taxon>Arachnida</taxon>
        <taxon>Acari</taxon>
        <taxon>Acariformes</taxon>
        <taxon>Sarcoptiformes</taxon>
        <taxon>Astigmata</taxon>
        <taxon>Glycyphagoidea</taxon>
        <taxon>Echimyopodidae</taxon>
        <taxon>Blomia</taxon>
    </lineage>
</organism>
<evidence type="ECO:0000313" key="3">
    <source>
        <dbReference type="Proteomes" id="UP001142055"/>
    </source>
</evidence>
<protein>
    <submittedName>
        <fullName evidence="2">Uncharacterized protein</fullName>
    </submittedName>
</protein>
<reference evidence="2" key="1">
    <citation type="submission" date="2022-12" db="EMBL/GenBank/DDBJ databases">
        <title>Genome assemblies of Blomia tropicalis.</title>
        <authorList>
            <person name="Cui Y."/>
        </authorList>
    </citation>
    <scope>NUCLEOTIDE SEQUENCE</scope>
    <source>
        <tissue evidence="2">Adult mites</tissue>
    </source>
</reference>
<dbReference type="AlphaFoldDB" id="A0A9Q0MH68"/>